<dbReference type="Gene3D" id="1.25.40.280">
    <property type="entry name" value="alix/aip1 like domains"/>
    <property type="match status" value="1"/>
</dbReference>
<evidence type="ECO:0000259" key="4">
    <source>
        <dbReference type="PROSITE" id="PS51180"/>
    </source>
</evidence>
<evidence type="ECO:0000256" key="3">
    <source>
        <dbReference type="SAM" id="MobiDB-lite"/>
    </source>
</evidence>
<protein>
    <submittedName>
        <fullName evidence="5">BRO1 domain-containing protein BROX-like protein</fullName>
    </submittedName>
</protein>
<comment type="similarity">
    <text evidence="1">Belongs to the BROX family.</text>
</comment>
<dbReference type="InterPro" id="IPR038499">
    <property type="entry name" value="BRO1_sf"/>
</dbReference>
<evidence type="ECO:0000256" key="2">
    <source>
        <dbReference type="SAM" id="Coils"/>
    </source>
</evidence>
<dbReference type="InterPro" id="IPR038898">
    <property type="entry name" value="BROX"/>
</dbReference>
<dbReference type="PANTHER" id="PTHR23032">
    <property type="entry name" value="BRO1 DOMAIN-CONTAINING PROTEIN BROX"/>
    <property type="match status" value="1"/>
</dbReference>
<dbReference type="Pfam" id="PF03097">
    <property type="entry name" value="BRO1"/>
    <property type="match status" value="1"/>
</dbReference>
<dbReference type="PANTHER" id="PTHR23032:SF13">
    <property type="entry name" value="BRO1 DOMAIN-CONTAINING PROTEIN BROX"/>
    <property type="match status" value="1"/>
</dbReference>
<sequence>MFMDANNGITTVETVLNSYISLLLGFVKALDDRGGDYSKLRHSLRFKWTQSMLGDTPIVQQDAIFELISICQEYGIWLMKRASAVAGKDEIKMEEAKEVHTCLRKAAGVFSNVIPEIDKLLDKPDPGTDLDSRVMNAYIQQCIAEAEEVTIARAIELKHNPALISGLANEASKTFLAAASCVKALDASKFGKWMRYFQLKSVFYESYAYCYLGENLLSLDKCGEAIKALQEAEKNLQMAQELCKEYEKFKGPGKTAKLDQHLFFRSLSPLVKRIKEKCERENGMIYHQRIPSEAPVLEMKATHGLVAPENFELPSISQRWTPVAYSAFDLSKNLNPKDPANSKAAQKAEGPLPPMNEKDVHQSAKDPKTSSGCLIQ</sequence>
<evidence type="ECO:0000313" key="6">
    <source>
        <dbReference type="Proteomes" id="UP000288716"/>
    </source>
</evidence>
<evidence type="ECO:0000256" key="1">
    <source>
        <dbReference type="ARBA" id="ARBA00008901"/>
    </source>
</evidence>
<dbReference type="STRING" id="299467.A0A443S9T7"/>
<gene>
    <name evidence="5" type="ORF">B4U80_07020</name>
</gene>
<dbReference type="SMART" id="SM01041">
    <property type="entry name" value="BRO1"/>
    <property type="match status" value="1"/>
</dbReference>
<comment type="caution">
    <text evidence="5">The sequence shown here is derived from an EMBL/GenBank/DDBJ whole genome shotgun (WGS) entry which is preliminary data.</text>
</comment>
<organism evidence="5 6">
    <name type="scientific">Leptotrombidium deliense</name>
    <dbReference type="NCBI Taxonomy" id="299467"/>
    <lineage>
        <taxon>Eukaryota</taxon>
        <taxon>Metazoa</taxon>
        <taxon>Ecdysozoa</taxon>
        <taxon>Arthropoda</taxon>
        <taxon>Chelicerata</taxon>
        <taxon>Arachnida</taxon>
        <taxon>Acari</taxon>
        <taxon>Acariformes</taxon>
        <taxon>Trombidiformes</taxon>
        <taxon>Prostigmata</taxon>
        <taxon>Anystina</taxon>
        <taxon>Parasitengona</taxon>
        <taxon>Trombiculoidea</taxon>
        <taxon>Trombiculidae</taxon>
        <taxon>Leptotrombidium</taxon>
    </lineage>
</organism>
<evidence type="ECO:0000313" key="5">
    <source>
        <dbReference type="EMBL" id="RWS24291.1"/>
    </source>
</evidence>
<proteinExistence type="inferred from homology"/>
<dbReference type="Proteomes" id="UP000288716">
    <property type="component" value="Unassembled WGS sequence"/>
</dbReference>
<feature type="coiled-coil region" evidence="2">
    <location>
        <begin position="222"/>
        <end position="249"/>
    </location>
</feature>
<name>A0A443S9T7_9ACAR</name>
<keyword evidence="2" id="KW-0175">Coiled coil</keyword>
<dbReference type="PROSITE" id="PS51180">
    <property type="entry name" value="BRO1"/>
    <property type="match status" value="1"/>
</dbReference>
<reference evidence="5 6" key="1">
    <citation type="journal article" date="2018" name="Gigascience">
        <title>Genomes of trombidid mites reveal novel predicted allergens and laterally-transferred genes associated with secondary metabolism.</title>
        <authorList>
            <person name="Dong X."/>
            <person name="Chaisiri K."/>
            <person name="Xia D."/>
            <person name="Armstrong S.D."/>
            <person name="Fang Y."/>
            <person name="Donnelly M.J."/>
            <person name="Kadowaki T."/>
            <person name="McGarry J.W."/>
            <person name="Darby A.C."/>
            <person name="Makepeace B.L."/>
        </authorList>
    </citation>
    <scope>NUCLEOTIDE SEQUENCE [LARGE SCALE GENOMIC DNA]</scope>
    <source>
        <strain evidence="5">UoL-UT</strain>
    </source>
</reference>
<dbReference type="VEuPathDB" id="VectorBase:LDEU007750"/>
<feature type="domain" description="BRO1" evidence="4">
    <location>
        <begin position="1"/>
        <end position="337"/>
    </location>
</feature>
<dbReference type="InterPro" id="IPR004328">
    <property type="entry name" value="BRO1_dom"/>
</dbReference>
<dbReference type="EMBL" id="NCKV01005080">
    <property type="protein sequence ID" value="RWS24291.1"/>
    <property type="molecule type" value="Genomic_DNA"/>
</dbReference>
<keyword evidence="6" id="KW-1185">Reference proteome</keyword>
<feature type="compositionally biased region" description="Basic and acidic residues" evidence="3">
    <location>
        <begin position="356"/>
        <end position="368"/>
    </location>
</feature>
<feature type="region of interest" description="Disordered" evidence="3">
    <location>
        <begin position="334"/>
        <end position="376"/>
    </location>
</feature>
<accession>A0A443S9T7</accession>
<dbReference type="OrthoDB" id="10266451at2759"/>
<dbReference type="AlphaFoldDB" id="A0A443S9T7"/>